<dbReference type="InterPro" id="IPR050403">
    <property type="entry name" value="Myosin_RLC"/>
</dbReference>
<evidence type="ECO:0000259" key="2">
    <source>
        <dbReference type="PROSITE" id="PS50222"/>
    </source>
</evidence>
<dbReference type="Gene3D" id="1.10.238.10">
    <property type="entry name" value="EF-hand"/>
    <property type="match status" value="2"/>
</dbReference>
<dbReference type="PROSITE" id="PS50222">
    <property type="entry name" value="EF_HAND_2"/>
    <property type="match status" value="2"/>
</dbReference>
<dbReference type="InterPro" id="IPR002048">
    <property type="entry name" value="EF_hand_dom"/>
</dbReference>
<feature type="domain" description="EF-hand" evidence="2">
    <location>
        <begin position="26"/>
        <end position="61"/>
    </location>
</feature>
<keyword evidence="4" id="KW-1185">Reference proteome</keyword>
<dbReference type="Proteomes" id="UP000078561">
    <property type="component" value="Unassembled WGS sequence"/>
</dbReference>
<dbReference type="OMA" id="GVNFTMF"/>
<dbReference type="InParanoid" id="A0A168QPI4"/>
<evidence type="ECO:0000313" key="4">
    <source>
        <dbReference type="Proteomes" id="UP000078561"/>
    </source>
</evidence>
<dbReference type="FunCoup" id="A0A168QPI4">
    <property type="interactions" value="57"/>
</dbReference>
<dbReference type="OrthoDB" id="429467at2759"/>
<keyword evidence="1" id="KW-0677">Repeat</keyword>
<dbReference type="GO" id="GO:0005509">
    <property type="term" value="F:calcium ion binding"/>
    <property type="evidence" value="ECO:0007669"/>
    <property type="project" value="InterPro"/>
</dbReference>
<gene>
    <name evidence="3" type="primary">ABSGL_11119.1 scaffold 12295</name>
</gene>
<dbReference type="AlphaFoldDB" id="A0A168QPI4"/>
<protein>
    <recommendedName>
        <fullName evidence="2">EF-hand domain-containing protein</fullName>
    </recommendedName>
</protein>
<dbReference type="EMBL" id="LT554468">
    <property type="protein sequence ID" value="SAM05244.1"/>
    <property type="molecule type" value="Genomic_DNA"/>
</dbReference>
<evidence type="ECO:0000256" key="1">
    <source>
        <dbReference type="ARBA" id="ARBA00022737"/>
    </source>
</evidence>
<dbReference type="STRING" id="4829.A0A168QPI4"/>
<sequence length="164" mass="18669">MSQTLRKSKQRTPRQNSNVFTAFDKRQIKEFKEAFRIMDTNGDEIVDAKDLQVTFDRIGQPISPELLTKMLGEAPGPINFTVFLTLMADKLTGTDPEHVITNAFAAFDTDNTGTIDADYLRECMTTMGDRFTDEEVDVMFKGPALDDQGKFDYREFVRVLKHGE</sequence>
<feature type="domain" description="EF-hand" evidence="2">
    <location>
        <begin position="95"/>
        <end position="130"/>
    </location>
</feature>
<dbReference type="SMART" id="SM00054">
    <property type="entry name" value="EFh"/>
    <property type="match status" value="2"/>
</dbReference>
<dbReference type="FunFam" id="1.10.238.10:FF:000001">
    <property type="entry name" value="Calmodulin 1"/>
    <property type="match status" value="1"/>
</dbReference>
<dbReference type="SUPFAM" id="SSF47473">
    <property type="entry name" value="EF-hand"/>
    <property type="match status" value="1"/>
</dbReference>
<accession>A0A168QPI4</accession>
<name>A0A168QPI4_ABSGL</name>
<dbReference type="PANTHER" id="PTHR23049">
    <property type="entry name" value="MYOSIN REGULATORY LIGHT CHAIN 2"/>
    <property type="match status" value="1"/>
</dbReference>
<evidence type="ECO:0000313" key="3">
    <source>
        <dbReference type="EMBL" id="SAM05244.1"/>
    </source>
</evidence>
<proteinExistence type="predicted"/>
<organism evidence="3">
    <name type="scientific">Absidia glauca</name>
    <name type="common">Pin mould</name>
    <dbReference type="NCBI Taxonomy" id="4829"/>
    <lineage>
        <taxon>Eukaryota</taxon>
        <taxon>Fungi</taxon>
        <taxon>Fungi incertae sedis</taxon>
        <taxon>Mucoromycota</taxon>
        <taxon>Mucoromycotina</taxon>
        <taxon>Mucoromycetes</taxon>
        <taxon>Mucorales</taxon>
        <taxon>Cunninghamellaceae</taxon>
        <taxon>Absidia</taxon>
    </lineage>
</organism>
<reference evidence="3" key="1">
    <citation type="submission" date="2016-04" db="EMBL/GenBank/DDBJ databases">
        <authorList>
            <person name="Evans L.H."/>
            <person name="Alamgir A."/>
            <person name="Owens N."/>
            <person name="Weber N.D."/>
            <person name="Virtaneva K."/>
            <person name="Barbian K."/>
            <person name="Babar A."/>
            <person name="Rosenke K."/>
        </authorList>
    </citation>
    <scope>NUCLEOTIDE SEQUENCE [LARGE SCALE GENOMIC DNA]</scope>
    <source>
        <strain evidence="3">CBS 101.48</strain>
    </source>
</reference>
<dbReference type="Pfam" id="PF13499">
    <property type="entry name" value="EF-hand_7"/>
    <property type="match status" value="1"/>
</dbReference>
<dbReference type="CDD" id="cd00051">
    <property type="entry name" value="EFh"/>
    <property type="match status" value="1"/>
</dbReference>
<dbReference type="InterPro" id="IPR011992">
    <property type="entry name" value="EF-hand-dom_pair"/>
</dbReference>